<comment type="similarity">
    <text evidence="2">Belongs to the peptidase T1A family.</text>
</comment>
<keyword evidence="1 2" id="KW-0647">Proteasome</keyword>
<dbReference type="GO" id="GO:0051603">
    <property type="term" value="P:proteolysis involved in protein catabolic process"/>
    <property type="evidence" value="ECO:0007669"/>
    <property type="project" value="InterPro"/>
</dbReference>
<evidence type="ECO:0000313" key="4">
    <source>
        <dbReference type="Proteomes" id="UP000261360"/>
    </source>
</evidence>
<evidence type="ECO:0000313" key="3">
    <source>
        <dbReference type="Ensembl" id="ENSSLDP00000013882.1"/>
    </source>
</evidence>
<dbReference type="InterPro" id="IPR001353">
    <property type="entry name" value="Proteasome_sua/b"/>
</dbReference>
<dbReference type="GeneTree" id="ENSGT00550000074870"/>
<dbReference type="Pfam" id="PF00227">
    <property type="entry name" value="Proteasome"/>
    <property type="match status" value="1"/>
</dbReference>
<dbReference type="SUPFAM" id="SSF56235">
    <property type="entry name" value="N-terminal nucleophile aminohydrolases (Ntn hydrolases)"/>
    <property type="match status" value="1"/>
</dbReference>
<accession>A0A3B4XCY0</accession>
<dbReference type="Gene3D" id="3.60.20.10">
    <property type="entry name" value="Glutamine Phosphoribosylpyrophosphate, subunit 1, domain 1"/>
    <property type="match status" value="1"/>
</dbReference>
<dbReference type="PROSITE" id="PS51475">
    <property type="entry name" value="PROTEASOME_ALPHA_2"/>
    <property type="match status" value="1"/>
</dbReference>
<dbReference type="Ensembl" id="ENSSLDT00000014399.1">
    <property type="protein sequence ID" value="ENSSLDP00000013882.1"/>
    <property type="gene ID" value="ENSSLDG00000011081.1"/>
</dbReference>
<name>A0A3B4XCY0_SERLL</name>
<proteinExistence type="inferred from homology"/>
<organism evidence="3 4">
    <name type="scientific">Seriola lalandi dorsalis</name>
    <dbReference type="NCBI Taxonomy" id="1841481"/>
    <lineage>
        <taxon>Eukaryota</taxon>
        <taxon>Metazoa</taxon>
        <taxon>Chordata</taxon>
        <taxon>Craniata</taxon>
        <taxon>Vertebrata</taxon>
        <taxon>Euteleostomi</taxon>
        <taxon>Actinopterygii</taxon>
        <taxon>Neopterygii</taxon>
        <taxon>Teleostei</taxon>
        <taxon>Neoteleostei</taxon>
        <taxon>Acanthomorphata</taxon>
        <taxon>Carangaria</taxon>
        <taxon>Carangiformes</taxon>
        <taxon>Carangidae</taxon>
        <taxon>Seriola</taxon>
    </lineage>
</organism>
<dbReference type="InterPro" id="IPR050115">
    <property type="entry name" value="Proteasome_alpha"/>
</dbReference>
<evidence type="ECO:0000256" key="1">
    <source>
        <dbReference type="ARBA" id="ARBA00022942"/>
    </source>
</evidence>
<protein>
    <submittedName>
        <fullName evidence="3">Proteasome subunit alpha type-2-like</fullName>
    </submittedName>
</protein>
<evidence type="ECO:0000256" key="2">
    <source>
        <dbReference type="PROSITE-ProRule" id="PRU00808"/>
    </source>
</evidence>
<dbReference type="PANTHER" id="PTHR11599">
    <property type="entry name" value="PROTEASOME SUBUNIT ALPHA/BETA"/>
    <property type="match status" value="1"/>
</dbReference>
<reference evidence="3" key="1">
    <citation type="submission" date="2025-08" db="UniProtKB">
        <authorList>
            <consortium name="Ensembl"/>
        </authorList>
    </citation>
    <scope>IDENTIFICATION</scope>
</reference>
<reference evidence="3" key="2">
    <citation type="submission" date="2025-09" db="UniProtKB">
        <authorList>
            <consortium name="Ensembl"/>
        </authorList>
    </citation>
    <scope>IDENTIFICATION</scope>
</reference>
<dbReference type="Proteomes" id="UP000261360">
    <property type="component" value="Unplaced"/>
</dbReference>
<dbReference type="InterPro" id="IPR029055">
    <property type="entry name" value="Ntn_hydrolases_N"/>
</dbReference>
<dbReference type="AlphaFoldDB" id="A0A3B4XCY0"/>
<dbReference type="STRING" id="1841481.ENSSLDP00000013882"/>
<dbReference type="GO" id="GO:0019773">
    <property type="term" value="C:proteasome core complex, alpha-subunit complex"/>
    <property type="evidence" value="ECO:0007669"/>
    <property type="project" value="UniProtKB-UniRule"/>
</dbReference>
<keyword evidence="4" id="KW-1185">Reference proteome</keyword>
<dbReference type="InterPro" id="IPR023332">
    <property type="entry name" value="Proteasome_alpha-type"/>
</dbReference>
<sequence length="102" mass="11308">IEYALNAVATGATSLGVKAKNGVVIATEKKLPTCLIDETSVEKIVMLTENIAIVYSGIGPDFRVLYKKGRKAAQAYYRVYRELIPIQQLVRELASVMQEFTQ</sequence>